<evidence type="ECO:0000313" key="5">
    <source>
        <dbReference type="EMBL" id="MRY95027.1"/>
    </source>
</evidence>
<dbReference type="OrthoDB" id="998127at2"/>
<keyword evidence="1" id="KW-0732">Signal</keyword>
<evidence type="ECO:0000313" key="6">
    <source>
        <dbReference type="EMBL" id="MRZ56944.1"/>
    </source>
</evidence>
<dbReference type="EMBL" id="CYXP01000011">
    <property type="protein sequence ID" value="CUN32116.1"/>
    <property type="molecule type" value="Genomic_DNA"/>
</dbReference>
<evidence type="ECO:0000313" key="16">
    <source>
        <dbReference type="Proteomes" id="UP000432516"/>
    </source>
</evidence>
<evidence type="ECO:0000313" key="14">
    <source>
        <dbReference type="Proteomes" id="UP000278164"/>
    </source>
</evidence>
<dbReference type="EMBL" id="CYYK01000016">
    <property type="protein sequence ID" value="CUP05969.1"/>
    <property type="molecule type" value="Genomic_DNA"/>
</dbReference>
<evidence type="ECO:0000313" key="15">
    <source>
        <dbReference type="Proteomes" id="UP000310032"/>
    </source>
</evidence>
<dbReference type="Proteomes" id="UP000432516">
    <property type="component" value="Unassembled WGS sequence"/>
</dbReference>
<protein>
    <submittedName>
        <fullName evidence="3">Uncharacterized protein</fullName>
    </submittedName>
</protein>
<evidence type="ECO:0000313" key="8">
    <source>
        <dbReference type="EMBL" id="QJE28515.1"/>
    </source>
</evidence>
<dbReference type="EMBL" id="CP051672">
    <property type="protein sequence ID" value="QJE28515.1"/>
    <property type="molecule type" value="Genomic_DNA"/>
</dbReference>
<reference evidence="11 12" key="1">
    <citation type="submission" date="2015-09" db="EMBL/GenBank/DDBJ databases">
        <authorList>
            <consortium name="Pathogen Informatics"/>
        </authorList>
    </citation>
    <scope>NUCLEOTIDE SEQUENCE [LARGE SCALE GENOMIC DNA]</scope>
    <source>
        <strain evidence="4 11">2789STDY5608822</strain>
        <strain evidence="3 12">2789STDY5608872</strain>
    </source>
</reference>
<evidence type="ECO:0000313" key="10">
    <source>
        <dbReference type="EMBL" id="TGY58916.1"/>
    </source>
</evidence>
<name>A0A173VZU6_PARDI</name>
<dbReference type="EMBL" id="NFJX01000007">
    <property type="protein sequence ID" value="OUP19240.1"/>
    <property type="molecule type" value="Genomic_DNA"/>
</dbReference>
<gene>
    <name evidence="7" type="ORF">B5F32_10000</name>
    <name evidence="9" type="ORF">D7V78_10185</name>
    <name evidence="10" type="ORF">E5342_07510</name>
    <name evidence="4" type="ORF">ERS852380_03824</name>
    <name evidence="3" type="ORF">ERS852429_03924</name>
    <name evidence="5" type="ORF">GKD67_17690</name>
    <name evidence="6" type="ORF">GKD68_19805</name>
    <name evidence="8" type="ORF">HHO38_09270</name>
</gene>
<dbReference type="EMBL" id="SRYM01000015">
    <property type="protein sequence ID" value="TGY58916.1"/>
    <property type="molecule type" value="Genomic_DNA"/>
</dbReference>
<evidence type="ECO:0000313" key="9">
    <source>
        <dbReference type="EMBL" id="RLT73452.1"/>
    </source>
</evidence>
<sequence>MKMVKGIYVLLTMFLLMGCATVMNPYKMDNRMHKIELGMTKQKVISILGKDFESAGARITPDGPIESISYKTVTMTIADYSEGYYILSFKNGILVEWFKEKTPINNNTAN</sequence>
<evidence type="ECO:0000256" key="1">
    <source>
        <dbReference type="ARBA" id="ARBA00022729"/>
    </source>
</evidence>
<evidence type="ECO:0000313" key="3">
    <source>
        <dbReference type="EMBL" id="CUN32116.1"/>
    </source>
</evidence>
<dbReference type="InterPro" id="IPR037873">
    <property type="entry name" value="BamE-like"/>
</dbReference>
<reference evidence="16 17" key="5">
    <citation type="journal article" date="2019" name="Nat. Med.">
        <title>A library of human gut bacterial isolates paired with longitudinal multiomics data enables mechanistic microbiome research.</title>
        <authorList>
            <person name="Poyet M."/>
            <person name="Groussin M."/>
            <person name="Gibbons S.M."/>
            <person name="Avila-Pacheco J."/>
            <person name="Jiang X."/>
            <person name="Kearney S.M."/>
            <person name="Perrotta A.R."/>
            <person name="Berdy B."/>
            <person name="Zhao S."/>
            <person name="Lieberman T.D."/>
            <person name="Swanson P.K."/>
            <person name="Smith M."/>
            <person name="Roesemann S."/>
            <person name="Alexander J.E."/>
            <person name="Rich S.A."/>
            <person name="Livny J."/>
            <person name="Vlamakis H."/>
            <person name="Clish C."/>
            <person name="Bullock K."/>
            <person name="Deik A."/>
            <person name="Scott J."/>
            <person name="Pierce K.A."/>
            <person name="Xavier R.J."/>
            <person name="Alm E.J."/>
        </authorList>
    </citation>
    <scope>NUCLEOTIDE SEQUENCE [LARGE SCALE GENOMIC DNA]</scope>
    <source>
        <strain evidence="6 16">BIOML-A2</strain>
        <strain evidence="5 17">BIOML-A9</strain>
    </source>
</reference>
<dbReference type="Proteomes" id="UP000501982">
    <property type="component" value="Chromosome"/>
</dbReference>
<evidence type="ECO:0000313" key="12">
    <source>
        <dbReference type="Proteomes" id="UP000095591"/>
    </source>
</evidence>
<dbReference type="Proteomes" id="UP000278164">
    <property type="component" value="Unassembled WGS sequence"/>
</dbReference>
<dbReference type="Gene3D" id="3.30.1450.10">
    <property type="match status" value="1"/>
</dbReference>
<dbReference type="RefSeq" id="WP_008774115.1">
    <property type="nucleotide sequence ID" value="NZ_AP019729.1"/>
</dbReference>
<organism evidence="3 12">
    <name type="scientific">Parabacteroides distasonis</name>
    <dbReference type="NCBI Taxonomy" id="823"/>
    <lineage>
        <taxon>Bacteria</taxon>
        <taxon>Pseudomonadati</taxon>
        <taxon>Bacteroidota</taxon>
        <taxon>Bacteroidia</taxon>
        <taxon>Bacteroidales</taxon>
        <taxon>Tannerellaceae</taxon>
        <taxon>Parabacteroides</taxon>
    </lineage>
</organism>
<dbReference type="Proteomes" id="UP000095455">
    <property type="component" value="Unassembled WGS sequence"/>
</dbReference>
<evidence type="ECO:0000313" key="11">
    <source>
        <dbReference type="Proteomes" id="UP000095455"/>
    </source>
</evidence>
<keyword evidence="2" id="KW-0472">Membrane</keyword>
<dbReference type="EMBL" id="WKMY01000015">
    <property type="protein sequence ID" value="MRY95027.1"/>
    <property type="molecule type" value="Genomic_DNA"/>
</dbReference>
<dbReference type="Proteomes" id="UP000310032">
    <property type="component" value="Unassembled WGS sequence"/>
</dbReference>
<accession>A0A173VZU6</accession>
<reference evidence="13" key="2">
    <citation type="submission" date="2017-04" db="EMBL/GenBank/DDBJ databases">
        <title>Function of individual gut microbiota members based on whole genome sequencing of pure cultures obtained from chicken caecum.</title>
        <authorList>
            <person name="Medvecky M."/>
            <person name="Cejkova D."/>
            <person name="Polansky O."/>
            <person name="Karasova D."/>
            <person name="Kubasova T."/>
            <person name="Cizek A."/>
            <person name="Rychlik I."/>
        </authorList>
    </citation>
    <scope>NUCLEOTIDE SEQUENCE [LARGE SCALE GENOMIC DNA]</scope>
    <source>
        <strain evidence="13">An199</strain>
    </source>
</reference>
<reference evidence="10 15" key="6">
    <citation type="submission" date="2019-04" db="EMBL/GenBank/DDBJ databases">
        <title>Microbes associate with the intestines of laboratory mice.</title>
        <authorList>
            <person name="Navarre W."/>
            <person name="Wong E."/>
            <person name="Huang K."/>
            <person name="Tropini C."/>
            <person name="Ng K."/>
            <person name="Yu B."/>
        </authorList>
    </citation>
    <scope>NUCLEOTIDE SEQUENCE [LARGE SCALE GENOMIC DNA]</scope>
    <source>
        <strain evidence="10 15">NM39_I3</strain>
    </source>
</reference>
<proteinExistence type="predicted"/>
<evidence type="ECO:0000313" key="7">
    <source>
        <dbReference type="EMBL" id="OUP19240.1"/>
    </source>
</evidence>
<dbReference type="GeneID" id="93524365"/>
<evidence type="ECO:0000313" key="4">
    <source>
        <dbReference type="EMBL" id="CUP05969.1"/>
    </source>
</evidence>
<dbReference type="EMBL" id="RAYI01000017">
    <property type="protein sequence ID" value="RLT73452.1"/>
    <property type="molecule type" value="Genomic_DNA"/>
</dbReference>
<evidence type="ECO:0000256" key="2">
    <source>
        <dbReference type="SAM" id="Phobius"/>
    </source>
</evidence>
<evidence type="ECO:0000313" key="13">
    <source>
        <dbReference type="Proteomes" id="UP000195950"/>
    </source>
</evidence>
<keyword evidence="2" id="KW-1133">Transmembrane helix</keyword>
<evidence type="ECO:0000313" key="17">
    <source>
        <dbReference type="Proteomes" id="UP000461276"/>
    </source>
</evidence>
<dbReference type="Proteomes" id="UP000095591">
    <property type="component" value="Unassembled WGS sequence"/>
</dbReference>
<keyword evidence="2" id="KW-0812">Transmembrane</keyword>
<dbReference type="PROSITE" id="PS51257">
    <property type="entry name" value="PROKAR_LIPOPROTEIN"/>
    <property type="match status" value="1"/>
</dbReference>
<dbReference type="Proteomes" id="UP000195950">
    <property type="component" value="Unassembled WGS sequence"/>
</dbReference>
<reference evidence="7" key="3">
    <citation type="journal article" date="2018" name="BMC Genomics">
        <title>Whole genome sequencing and function prediction of 133 gut anaerobes isolated from chicken caecum in pure cultures.</title>
        <authorList>
            <person name="Medvecky M."/>
            <person name="Cejkova D."/>
            <person name="Polansky O."/>
            <person name="Karasova D."/>
            <person name="Kubasova T."/>
            <person name="Cizek A."/>
            <person name="Rychlik I."/>
        </authorList>
    </citation>
    <scope>NUCLEOTIDE SEQUENCE</scope>
    <source>
        <strain evidence="7">An199</strain>
    </source>
</reference>
<dbReference type="EMBL" id="WKNE01000024">
    <property type="protein sequence ID" value="MRZ56944.1"/>
    <property type="molecule type" value="Genomic_DNA"/>
</dbReference>
<reference evidence="9 14" key="4">
    <citation type="submission" date="2018-09" db="EMBL/GenBank/DDBJ databases">
        <title>Murine metabolic-syndrome-specific gut microbial biobank.</title>
        <authorList>
            <person name="Liu C."/>
        </authorList>
    </citation>
    <scope>NUCLEOTIDE SEQUENCE [LARGE SCALE GENOMIC DNA]</scope>
    <source>
        <strain evidence="9 14">8-P5</strain>
    </source>
</reference>
<feature type="transmembrane region" description="Helical" evidence="2">
    <location>
        <begin position="6"/>
        <end position="26"/>
    </location>
</feature>
<dbReference type="AlphaFoldDB" id="A0A173VZU6"/>
<evidence type="ECO:0000313" key="18">
    <source>
        <dbReference type="Proteomes" id="UP000501982"/>
    </source>
</evidence>
<reference evidence="8 18" key="7">
    <citation type="submission" date="2020-04" db="EMBL/GenBank/DDBJ databases">
        <title>Complete Genomes and Methylome analysis of CBBP consortium that reverse antibiotic-induced susceptibility to vancomycin-resistant Enterococcus faecium infection.</title>
        <authorList>
            <person name="Fomenkov A."/>
            <person name="Zhang Z."/>
            <person name="Pamer E."/>
            <person name="Roberts R.J."/>
        </authorList>
    </citation>
    <scope>NUCLEOTIDE SEQUENCE [LARGE SCALE GENOMIC DNA]</scope>
    <source>
        <strain evidence="18">CBBP</strain>
        <strain evidence="8">CBBP-1</strain>
    </source>
</reference>
<dbReference type="Proteomes" id="UP000461276">
    <property type="component" value="Unassembled WGS sequence"/>
</dbReference>